<protein>
    <submittedName>
        <fullName evidence="1">Uncharacterized protein</fullName>
    </submittedName>
</protein>
<sequence>MIYISICMYV</sequence>
<proteinExistence type="predicted"/>
<dbReference type="EMBL" id="GGEC01081385">
    <property type="protein sequence ID" value="MBX61869.1"/>
    <property type="molecule type" value="Transcribed_RNA"/>
</dbReference>
<name>A0A2P2Q4P4_RHIMU</name>
<organism evidence="1">
    <name type="scientific">Rhizophora mucronata</name>
    <name type="common">Asiatic mangrove</name>
    <dbReference type="NCBI Taxonomy" id="61149"/>
    <lineage>
        <taxon>Eukaryota</taxon>
        <taxon>Viridiplantae</taxon>
        <taxon>Streptophyta</taxon>
        <taxon>Embryophyta</taxon>
        <taxon>Tracheophyta</taxon>
        <taxon>Spermatophyta</taxon>
        <taxon>Magnoliopsida</taxon>
        <taxon>eudicotyledons</taxon>
        <taxon>Gunneridae</taxon>
        <taxon>Pentapetalae</taxon>
        <taxon>rosids</taxon>
        <taxon>fabids</taxon>
        <taxon>Malpighiales</taxon>
        <taxon>Rhizophoraceae</taxon>
        <taxon>Rhizophora</taxon>
    </lineage>
</organism>
<reference evidence="1" key="1">
    <citation type="submission" date="2018-02" db="EMBL/GenBank/DDBJ databases">
        <title>Rhizophora mucronata_Transcriptome.</title>
        <authorList>
            <person name="Meera S.P."/>
            <person name="Sreeshan A."/>
            <person name="Augustine A."/>
        </authorList>
    </citation>
    <scope>NUCLEOTIDE SEQUENCE</scope>
    <source>
        <tissue evidence="1">Leaf</tissue>
    </source>
</reference>
<accession>A0A2P2Q4P4</accession>
<evidence type="ECO:0000313" key="1">
    <source>
        <dbReference type="EMBL" id="MBX61869.1"/>
    </source>
</evidence>